<feature type="compositionally biased region" description="Polar residues" evidence="2">
    <location>
        <begin position="13"/>
        <end position="48"/>
    </location>
</feature>
<name>A0A9P0QN71_9ASCO</name>
<reference evidence="5" key="1">
    <citation type="submission" date="2022-03" db="EMBL/GenBank/DDBJ databases">
        <authorList>
            <person name="Legras J.-L."/>
            <person name="Devillers H."/>
            <person name="Grondin C."/>
        </authorList>
    </citation>
    <scope>NUCLEOTIDE SEQUENCE</scope>
    <source>
        <strain evidence="5">CLIB 1423</strain>
    </source>
</reference>
<keyword evidence="6" id="KW-1185">Reference proteome</keyword>
<evidence type="ECO:0000313" key="5">
    <source>
        <dbReference type="EMBL" id="CAH2352333.1"/>
    </source>
</evidence>
<organism evidence="5 6">
    <name type="scientific">[Candida] railenensis</name>
    <dbReference type="NCBI Taxonomy" id="45579"/>
    <lineage>
        <taxon>Eukaryota</taxon>
        <taxon>Fungi</taxon>
        <taxon>Dikarya</taxon>
        <taxon>Ascomycota</taxon>
        <taxon>Saccharomycotina</taxon>
        <taxon>Pichiomycetes</taxon>
        <taxon>Debaryomycetaceae</taxon>
        <taxon>Kurtzmaniella</taxon>
    </lineage>
</organism>
<feature type="compositionally biased region" description="Basic and acidic residues" evidence="2">
    <location>
        <begin position="172"/>
        <end position="183"/>
    </location>
</feature>
<keyword evidence="3" id="KW-0472">Membrane</keyword>
<dbReference type="SMART" id="SM01042">
    <property type="entry name" value="Brr6_like_C_C"/>
    <property type="match status" value="1"/>
</dbReference>
<dbReference type="PANTHER" id="PTHR28136">
    <property type="entry name" value="NUCLEUS EXPORT PROTEIN BRR6"/>
    <property type="match status" value="1"/>
</dbReference>
<dbReference type="Pfam" id="PF10104">
    <property type="entry name" value="Brr6_like_C_C"/>
    <property type="match status" value="1"/>
</dbReference>
<feature type="compositionally biased region" description="Low complexity" evidence="2">
    <location>
        <begin position="1"/>
        <end position="11"/>
    </location>
</feature>
<keyword evidence="3" id="KW-0812">Transmembrane</keyword>
<dbReference type="Proteomes" id="UP000837801">
    <property type="component" value="Unassembled WGS sequence"/>
</dbReference>
<dbReference type="GO" id="GO:0055088">
    <property type="term" value="P:lipid homeostasis"/>
    <property type="evidence" value="ECO:0007669"/>
    <property type="project" value="InterPro"/>
</dbReference>
<evidence type="ECO:0000313" key="6">
    <source>
        <dbReference type="Proteomes" id="UP000837801"/>
    </source>
</evidence>
<dbReference type="EMBL" id="CAKXYY010000006">
    <property type="protein sequence ID" value="CAH2352333.1"/>
    <property type="molecule type" value="Genomic_DNA"/>
</dbReference>
<protein>
    <recommendedName>
        <fullName evidence="4">Brl1/Brr6 domain-containing protein</fullName>
    </recommendedName>
</protein>
<dbReference type="PANTHER" id="PTHR28136:SF1">
    <property type="entry name" value="NUCLEUS EXPORT PROTEIN BRL1"/>
    <property type="match status" value="1"/>
</dbReference>
<dbReference type="InterPro" id="IPR040202">
    <property type="entry name" value="Brl1/Brr6"/>
</dbReference>
<sequence length="398" mass="45197">MSSDDSSFDLSYLNPSDVGSSPSERGKQSQGSSQPHTQYGYSTPSATSKLMKRNKHKISPIDVSEFTNTSTPRSPKRNSQNAVKQSDHNSRISESVFQTHPELNMAMSQEGNFNPVKGARVLFSPKREINSYMKDYRSSQKIVGDGESDYSTQERSIDVDSDVDEGDDNEELDIRKSHGKEQDSGNGKRRTLTDSSTLHDGGESSLFTDPNTPYVLSLYLQLAFNFLIISLIAFFIFIFVRTIQSDIKRKIDLYTSDILEEISSCTREYYRNRCSPPEDMAPWLEPSCTKWKKCMNSDPDLIARSKITAETFADIVNGFIKPISWKSLIFLNLMVWGSLLATNVTFGTYRANSRKIEEDNIKLRGKVKELERKTLLLEEEQKSAKNEHKLIANNTYQY</sequence>
<evidence type="ECO:0000256" key="3">
    <source>
        <dbReference type="SAM" id="Phobius"/>
    </source>
</evidence>
<evidence type="ECO:0000256" key="2">
    <source>
        <dbReference type="SAM" id="MobiDB-lite"/>
    </source>
</evidence>
<evidence type="ECO:0000259" key="4">
    <source>
        <dbReference type="SMART" id="SM01042"/>
    </source>
</evidence>
<dbReference type="GO" id="GO:0031965">
    <property type="term" value="C:nuclear membrane"/>
    <property type="evidence" value="ECO:0007669"/>
    <property type="project" value="InterPro"/>
</dbReference>
<feature type="compositionally biased region" description="Acidic residues" evidence="2">
    <location>
        <begin position="159"/>
        <end position="171"/>
    </location>
</feature>
<feature type="transmembrane region" description="Helical" evidence="3">
    <location>
        <begin position="218"/>
        <end position="240"/>
    </location>
</feature>
<dbReference type="AlphaFoldDB" id="A0A9P0QN71"/>
<evidence type="ECO:0000256" key="1">
    <source>
        <dbReference type="SAM" id="Coils"/>
    </source>
</evidence>
<gene>
    <name evidence="5" type="ORF">CLIB1423_06S04016</name>
</gene>
<keyword evidence="3" id="KW-1133">Transmembrane helix</keyword>
<dbReference type="GO" id="GO:0006998">
    <property type="term" value="P:nuclear envelope organization"/>
    <property type="evidence" value="ECO:0007669"/>
    <property type="project" value="InterPro"/>
</dbReference>
<keyword evidence="1" id="KW-0175">Coiled coil</keyword>
<dbReference type="OrthoDB" id="5961at2759"/>
<feature type="coiled-coil region" evidence="1">
    <location>
        <begin position="353"/>
        <end position="387"/>
    </location>
</feature>
<proteinExistence type="predicted"/>
<feature type="domain" description="Brl1/Brr6" evidence="4">
    <location>
        <begin position="216"/>
        <end position="350"/>
    </location>
</feature>
<feature type="compositionally biased region" description="Polar residues" evidence="2">
    <location>
        <begin position="65"/>
        <end position="84"/>
    </location>
</feature>
<feature type="region of interest" description="Disordered" evidence="2">
    <location>
        <begin position="1"/>
        <end position="100"/>
    </location>
</feature>
<dbReference type="InterPro" id="IPR018767">
    <property type="entry name" value="Brl1/Brr6_dom"/>
</dbReference>
<feature type="region of interest" description="Disordered" evidence="2">
    <location>
        <begin position="140"/>
        <end position="204"/>
    </location>
</feature>
<accession>A0A9P0QN71</accession>
<comment type="caution">
    <text evidence="5">The sequence shown here is derived from an EMBL/GenBank/DDBJ whole genome shotgun (WGS) entry which is preliminary data.</text>
</comment>